<accession>A0A1I3TZW2</accession>
<dbReference type="Proteomes" id="UP000199025">
    <property type="component" value="Unassembled WGS sequence"/>
</dbReference>
<gene>
    <name evidence="1" type="ORF">SAMN05421835_108105</name>
</gene>
<dbReference type="EMBL" id="FORP01000008">
    <property type="protein sequence ID" value="SFJ75071.1"/>
    <property type="molecule type" value="Genomic_DNA"/>
</dbReference>
<dbReference type="RefSeq" id="WP_091508058.1">
    <property type="nucleotide sequence ID" value="NZ_CBDRCA010000002.1"/>
</dbReference>
<name>A0A1I3TZW2_9PSEU</name>
<evidence type="ECO:0000313" key="2">
    <source>
        <dbReference type="Proteomes" id="UP000199025"/>
    </source>
</evidence>
<dbReference type="STRING" id="115433.SAMN05421835_108105"/>
<evidence type="ECO:0000313" key="1">
    <source>
        <dbReference type="EMBL" id="SFJ75071.1"/>
    </source>
</evidence>
<organism evidence="1 2">
    <name type="scientific">Amycolatopsis sacchari</name>
    <dbReference type="NCBI Taxonomy" id="115433"/>
    <lineage>
        <taxon>Bacteria</taxon>
        <taxon>Bacillati</taxon>
        <taxon>Actinomycetota</taxon>
        <taxon>Actinomycetes</taxon>
        <taxon>Pseudonocardiales</taxon>
        <taxon>Pseudonocardiaceae</taxon>
        <taxon>Amycolatopsis</taxon>
    </lineage>
</organism>
<dbReference type="AlphaFoldDB" id="A0A1I3TZW2"/>
<protein>
    <submittedName>
        <fullName evidence="1">Uncharacterized protein</fullName>
    </submittedName>
</protein>
<keyword evidence="2" id="KW-1185">Reference proteome</keyword>
<reference evidence="1 2" key="1">
    <citation type="submission" date="2016-10" db="EMBL/GenBank/DDBJ databases">
        <authorList>
            <person name="de Groot N.N."/>
        </authorList>
    </citation>
    <scope>NUCLEOTIDE SEQUENCE [LARGE SCALE GENOMIC DNA]</scope>
    <source>
        <strain evidence="1 2">DSM 44468</strain>
    </source>
</reference>
<sequence length="67" mass="6827">MSAYNDTQAHTAAGQDMSVTLPGGYTMTFNIVNRPATSTNIPVAAFAVPTNGTASAMGNSVYTAARA</sequence>
<proteinExistence type="predicted"/>